<dbReference type="OrthoDB" id="2607182at2"/>
<dbReference type="RefSeq" id="WP_114494449.1">
    <property type="nucleotide sequence ID" value="NZ_QPJW01000001.1"/>
</dbReference>
<dbReference type="AlphaFoldDB" id="A0A369BPT5"/>
<sequence length="159" mass="17398">MAKHIQAYFRSEDQAEGARTSLLPFEMEQVEVSSLDHSIGRSHNILVPLLPVNSTTVNTGGTYGAVGIPGTVSAQGVLPVVAMGDKDAEDGKINGERVDTERDRPNFDSELDPVTDVTGVSDDDYRNLKYVLTAKVREADYDDIVHKLRLQGAFVEHLD</sequence>
<name>A0A369BPT5_9BACL</name>
<keyword evidence="2" id="KW-1185">Reference proteome</keyword>
<gene>
    <name evidence="1" type="ORF">DFP94_10137</name>
</gene>
<evidence type="ECO:0000313" key="1">
    <source>
        <dbReference type="EMBL" id="RCX22457.1"/>
    </source>
</evidence>
<comment type="caution">
    <text evidence="1">The sequence shown here is derived from an EMBL/GenBank/DDBJ whole genome shotgun (WGS) entry which is preliminary data.</text>
</comment>
<accession>A0A369BPT5</accession>
<evidence type="ECO:0000313" key="2">
    <source>
        <dbReference type="Proteomes" id="UP000253090"/>
    </source>
</evidence>
<protein>
    <submittedName>
        <fullName evidence="1">Uncharacterized protein</fullName>
    </submittedName>
</protein>
<dbReference type="EMBL" id="QPJW01000001">
    <property type="protein sequence ID" value="RCX22457.1"/>
    <property type="molecule type" value="Genomic_DNA"/>
</dbReference>
<reference evidence="1 2" key="1">
    <citation type="submission" date="2018-07" db="EMBL/GenBank/DDBJ databases">
        <title>Genomic Encyclopedia of Type Strains, Phase III (KMG-III): the genomes of soil and plant-associated and newly described type strains.</title>
        <authorList>
            <person name="Whitman W."/>
        </authorList>
    </citation>
    <scope>NUCLEOTIDE SEQUENCE [LARGE SCALE GENOMIC DNA]</scope>
    <source>
        <strain evidence="1 2">CECT 8333</strain>
    </source>
</reference>
<proteinExistence type="predicted"/>
<dbReference type="Proteomes" id="UP000253090">
    <property type="component" value="Unassembled WGS sequence"/>
</dbReference>
<organism evidence="1 2">
    <name type="scientific">Fontibacillus phaseoli</name>
    <dbReference type="NCBI Taxonomy" id="1416533"/>
    <lineage>
        <taxon>Bacteria</taxon>
        <taxon>Bacillati</taxon>
        <taxon>Bacillota</taxon>
        <taxon>Bacilli</taxon>
        <taxon>Bacillales</taxon>
        <taxon>Paenibacillaceae</taxon>
        <taxon>Fontibacillus</taxon>
    </lineage>
</organism>